<evidence type="ECO:0000313" key="1">
    <source>
        <dbReference type="EMBL" id="JAE21133.1"/>
    </source>
</evidence>
<dbReference type="EMBL" id="GBRH01176763">
    <property type="protein sequence ID" value="JAE21133.1"/>
    <property type="molecule type" value="Transcribed_RNA"/>
</dbReference>
<protein>
    <submittedName>
        <fullName evidence="1">Uncharacterized protein</fullName>
    </submittedName>
</protein>
<organism evidence="1">
    <name type="scientific">Arundo donax</name>
    <name type="common">Giant reed</name>
    <name type="synonym">Donax arundinaceus</name>
    <dbReference type="NCBI Taxonomy" id="35708"/>
    <lineage>
        <taxon>Eukaryota</taxon>
        <taxon>Viridiplantae</taxon>
        <taxon>Streptophyta</taxon>
        <taxon>Embryophyta</taxon>
        <taxon>Tracheophyta</taxon>
        <taxon>Spermatophyta</taxon>
        <taxon>Magnoliopsida</taxon>
        <taxon>Liliopsida</taxon>
        <taxon>Poales</taxon>
        <taxon>Poaceae</taxon>
        <taxon>PACMAD clade</taxon>
        <taxon>Arundinoideae</taxon>
        <taxon>Arundineae</taxon>
        <taxon>Arundo</taxon>
    </lineage>
</organism>
<reference evidence="1" key="2">
    <citation type="journal article" date="2015" name="Data Brief">
        <title>Shoot transcriptome of the giant reed, Arundo donax.</title>
        <authorList>
            <person name="Barrero R.A."/>
            <person name="Guerrero F.D."/>
            <person name="Moolhuijzen P."/>
            <person name="Goolsby J.A."/>
            <person name="Tidwell J."/>
            <person name="Bellgard S.E."/>
            <person name="Bellgard M.I."/>
        </authorList>
    </citation>
    <scope>NUCLEOTIDE SEQUENCE</scope>
    <source>
        <tissue evidence="1">Shoot tissue taken approximately 20 cm above the soil surface</tissue>
    </source>
</reference>
<proteinExistence type="predicted"/>
<name>A0A0A9GKF7_ARUDO</name>
<accession>A0A0A9GKF7</accession>
<sequence length="58" mass="6411">MKTKDILNTFLKGREKAPENRLLPIRHTIAIGWVLTCTIGGKQSEGPFFCDNPVLSPG</sequence>
<reference evidence="1" key="1">
    <citation type="submission" date="2014-09" db="EMBL/GenBank/DDBJ databases">
        <authorList>
            <person name="Magalhaes I.L.F."/>
            <person name="Oliveira U."/>
            <person name="Santos F.R."/>
            <person name="Vidigal T.H.D.A."/>
            <person name="Brescovit A.D."/>
            <person name="Santos A.J."/>
        </authorList>
    </citation>
    <scope>NUCLEOTIDE SEQUENCE</scope>
    <source>
        <tissue evidence="1">Shoot tissue taken approximately 20 cm above the soil surface</tissue>
    </source>
</reference>
<dbReference type="AlphaFoldDB" id="A0A0A9GKF7"/>